<dbReference type="RefSeq" id="WP_213493738.1">
    <property type="nucleotide sequence ID" value="NZ_CP074694.1"/>
</dbReference>
<evidence type="ECO:0000313" key="2">
    <source>
        <dbReference type="EMBL" id="QVL29856.1"/>
    </source>
</evidence>
<protein>
    <submittedName>
        <fullName evidence="2">Uncharacterized protein</fullName>
    </submittedName>
</protein>
<evidence type="ECO:0000256" key="1">
    <source>
        <dbReference type="SAM" id="Phobius"/>
    </source>
</evidence>
<proteinExistence type="predicted"/>
<gene>
    <name evidence="2" type="ORF">KIH39_13345</name>
</gene>
<dbReference type="Proteomes" id="UP000676194">
    <property type="component" value="Chromosome"/>
</dbReference>
<dbReference type="EMBL" id="CP074694">
    <property type="protein sequence ID" value="QVL29856.1"/>
    <property type="molecule type" value="Genomic_DNA"/>
</dbReference>
<sequence length="45" mass="5368">MLFANVINKSYEYVYSQYGWFGVMFALMGLAFGIMASYTIWDRRR</sequence>
<dbReference type="AlphaFoldDB" id="A0A8E6B2H4"/>
<organism evidence="2 3">
    <name type="scientific">Telmatocola sphagniphila</name>
    <dbReference type="NCBI Taxonomy" id="1123043"/>
    <lineage>
        <taxon>Bacteria</taxon>
        <taxon>Pseudomonadati</taxon>
        <taxon>Planctomycetota</taxon>
        <taxon>Planctomycetia</taxon>
        <taxon>Gemmatales</taxon>
        <taxon>Gemmataceae</taxon>
    </lineage>
</organism>
<keyword evidence="1" id="KW-0812">Transmembrane</keyword>
<name>A0A8E6B2H4_9BACT</name>
<accession>A0A8E6B2H4</accession>
<keyword evidence="1" id="KW-0472">Membrane</keyword>
<keyword evidence="3" id="KW-1185">Reference proteome</keyword>
<reference evidence="2" key="1">
    <citation type="submission" date="2021-05" db="EMBL/GenBank/DDBJ databases">
        <title>Complete genome sequence of the cellulolytic planctomycete Telmatocola sphagniphila SP2T and characterization of the first cellulase from planctomycetes.</title>
        <authorList>
            <person name="Rakitin A.L."/>
            <person name="Beletsky A.V."/>
            <person name="Naumoff D.G."/>
            <person name="Kulichevskaya I.S."/>
            <person name="Mardanov A.V."/>
            <person name="Ravin N.V."/>
            <person name="Dedysh S.N."/>
        </authorList>
    </citation>
    <scope>NUCLEOTIDE SEQUENCE</scope>
    <source>
        <strain evidence="2">SP2T</strain>
    </source>
</reference>
<keyword evidence="1" id="KW-1133">Transmembrane helix</keyword>
<evidence type="ECO:0000313" key="3">
    <source>
        <dbReference type="Proteomes" id="UP000676194"/>
    </source>
</evidence>
<dbReference type="KEGG" id="tsph:KIH39_13345"/>
<feature type="transmembrane region" description="Helical" evidence="1">
    <location>
        <begin position="20"/>
        <end position="41"/>
    </location>
</feature>